<dbReference type="AlphaFoldDB" id="A0A7C5SWT0"/>
<gene>
    <name evidence="2" type="ORF">ENN04_04530</name>
</gene>
<protein>
    <submittedName>
        <fullName evidence="2">Uncharacterized protein</fullName>
    </submittedName>
</protein>
<comment type="caution">
    <text evidence="2">The sequence shown here is derived from an EMBL/GenBank/DDBJ whole genome shotgun (WGS) entry which is preliminary data.</text>
</comment>
<feature type="transmembrane region" description="Helical" evidence="1">
    <location>
        <begin position="103"/>
        <end position="119"/>
    </location>
</feature>
<feature type="transmembrane region" description="Helical" evidence="1">
    <location>
        <begin position="37"/>
        <end position="58"/>
    </location>
</feature>
<feature type="transmembrane region" description="Helical" evidence="1">
    <location>
        <begin position="232"/>
        <end position="258"/>
    </location>
</feature>
<keyword evidence="1" id="KW-0472">Membrane</keyword>
<dbReference type="EMBL" id="DSAC01000052">
    <property type="protein sequence ID" value="HHO73887.1"/>
    <property type="molecule type" value="Genomic_DNA"/>
</dbReference>
<feature type="transmembrane region" description="Helical" evidence="1">
    <location>
        <begin position="170"/>
        <end position="191"/>
    </location>
</feature>
<reference evidence="2" key="1">
    <citation type="journal article" date="2020" name="mSystems">
        <title>Genome- and Community-Level Interaction Insights into Carbon Utilization and Element Cycling Functions of Hydrothermarchaeota in Hydrothermal Sediment.</title>
        <authorList>
            <person name="Zhou Z."/>
            <person name="Liu Y."/>
            <person name="Xu W."/>
            <person name="Pan J."/>
            <person name="Luo Z.H."/>
            <person name="Li M."/>
        </authorList>
    </citation>
    <scope>NUCLEOTIDE SEQUENCE [LARGE SCALE GENOMIC DNA]</scope>
    <source>
        <strain evidence="2">SpSt-114</strain>
    </source>
</reference>
<organism evidence="2">
    <name type="scientific">Thermocrinis ruber</name>
    <dbReference type="NCBI Taxonomy" id="75906"/>
    <lineage>
        <taxon>Bacteria</taxon>
        <taxon>Pseudomonadati</taxon>
        <taxon>Aquificota</taxon>
        <taxon>Aquificia</taxon>
        <taxon>Aquificales</taxon>
        <taxon>Aquificaceae</taxon>
        <taxon>Thermocrinis</taxon>
    </lineage>
</organism>
<keyword evidence="1" id="KW-0812">Transmembrane</keyword>
<evidence type="ECO:0000256" key="1">
    <source>
        <dbReference type="SAM" id="Phobius"/>
    </source>
</evidence>
<sequence length="273" mass="32266">MGMKSMASRQAYSKIFEVEKPVIGYARFGRVLKFNKYLFLLQLIFLVVVFELLVIFFLEDYFKVLSDIARRILEDSYTGNYKFLSFKLEFSISPGRLPTLEESFIYLLASFLSLLFLISRFNPLPKYISAWLMYIAFVYFVSSFYFMFFANSFPYTERDFAVLYILQQTGVFLFIPILLAFSLSIFTFSWLNPLLNAITIALSLAYSSVFGGLRYIVFAYTLKNFSYIHMPAMFFLFGPLLDFIYIVSFYSFCLYVTIRLFQRKQEAFYQWGF</sequence>
<keyword evidence="1" id="KW-1133">Transmembrane helix</keyword>
<evidence type="ECO:0000313" key="2">
    <source>
        <dbReference type="EMBL" id="HHO73887.1"/>
    </source>
</evidence>
<name>A0A7C5SWT0_9AQUI</name>
<feature type="transmembrane region" description="Helical" evidence="1">
    <location>
        <begin position="131"/>
        <end position="150"/>
    </location>
</feature>
<accession>A0A7C5SWT0</accession>
<feature type="transmembrane region" description="Helical" evidence="1">
    <location>
        <begin position="198"/>
        <end position="220"/>
    </location>
</feature>
<proteinExistence type="predicted"/>